<evidence type="ECO:0000313" key="8">
    <source>
        <dbReference type="Proteomes" id="UP001161438"/>
    </source>
</evidence>
<evidence type="ECO:0000256" key="5">
    <source>
        <dbReference type="SAM" id="MobiDB-lite"/>
    </source>
</evidence>
<dbReference type="GeneID" id="80921371"/>
<evidence type="ECO:0000256" key="3">
    <source>
        <dbReference type="ARBA" id="ARBA00022801"/>
    </source>
</evidence>
<dbReference type="GO" id="GO:1901911">
    <property type="term" value="P:adenosine 5'-(hexahydrogen pentaphosphate) catabolic process"/>
    <property type="evidence" value="ECO:0007669"/>
    <property type="project" value="TreeGrafter"/>
</dbReference>
<dbReference type="InterPro" id="IPR047198">
    <property type="entry name" value="DDP-like_NUDIX"/>
</dbReference>
<keyword evidence="2" id="KW-0479">Metal-binding</keyword>
<dbReference type="EMBL" id="OX365771">
    <property type="protein sequence ID" value="CAI4036463.1"/>
    <property type="molecule type" value="Genomic_DNA"/>
</dbReference>
<dbReference type="SUPFAM" id="SSF55811">
    <property type="entry name" value="Nudix"/>
    <property type="match status" value="1"/>
</dbReference>
<evidence type="ECO:0000256" key="4">
    <source>
        <dbReference type="ARBA" id="ARBA00022842"/>
    </source>
</evidence>
<organism evidence="7 8">
    <name type="scientific">Saccharomyces mikatae IFO 1815</name>
    <dbReference type="NCBI Taxonomy" id="226126"/>
    <lineage>
        <taxon>Eukaryota</taxon>
        <taxon>Fungi</taxon>
        <taxon>Dikarya</taxon>
        <taxon>Ascomycota</taxon>
        <taxon>Saccharomycotina</taxon>
        <taxon>Saccharomycetes</taxon>
        <taxon>Saccharomycetales</taxon>
        <taxon>Saccharomycetaceae</taxon>
        <taxon>Saccharomyces</taxon>
    </lineage>
</organism>
<keyword evidence="4" id="KW-0460">Magnesium</keyword>
<sequence>MIEKADSHGIIRSETAREGRENQVYSPVTGARLVAGCICLTPDKKQVLMITSSAHKKRWIVPKGGVEKDEPNYESTAQRETWEEAGCIGKIVANLGTVEDMRPPKDWNKDIDKFENCREDLEVAKHPPRTEFHFYELEIENLLDKFPESHKRHRKLYSYTEAKKNLVDAKRPELLEALNRSSIIKGDKKLA</sequence>
<name>A0AA35NFS9_SACMI</name>
<dbReference type="Pfam" id="PF00293">
    <property type="entry name" value="NUDIX"/>
    <property type="match status" value="1"/>
</dbReference>
<proteinExistence type="predicted"/>
<dbReference type="GO" id="GO:0034432">
    <property type="term" value="F:bis(5'-adenosyl)-pentaphosphatase activity"/>
    <property type="evidence" value="ECO:0007669"/>
    <property type="project" value="TreeGrafter"/>
</dbReference>
<comment type="cofactor">
    <cofactor evidence="1">
        <name>Mg(2+)</name>
        <dbReference type="ChEBI" id="CHEBI:18420"/>
    </cofactor>
</comment>
<dbReference type="InterPro" id="IPR000086">
    <property type="entry name" value="NUDIX_hydrolase_dom"/>
</dbReference>
<keyword evidence="8" id="KW-1185">Reference proteome</keyword>
<dbReference type="GO" id="GO:0046872">
    <property type="term" value="F:metal ion binding"/>
    <property type="evidence" value="ECO:0007669"/>
    <property type="project" value="UniProtKB-KW"/>
</dbReference>
<dbReference type="PROSITE" id="PS51462">
    <property type="entry name" value="NUDIX"/>
    <property type="match status" value="1"/>
</dbReference>
<dbReference type="Gene3D" id="3.90.79.10">
    <property type="entry name" value="Nucleoside Triphosphate Pyrophosphohydrolase"/>
    <property type="match status" value="1"/>
</dbReference>
<evidence type="ECO:0000256" key="1">
    <source>
        <dbReference type="ARBA" id="ARBA00001946"/>
    </source>
</evidence>
<accession>A0AA35NFS9</accession>
<protein>
    <recommendedName>
        <fullName evidence="6">Nudix hydrolase domain-containing protein</fullName>
    </recommendedName>
</protein>
<dbReference type="Proteomes" id="UP001161438">
    <property type="component" value="Chromosome 15"/>
</dbReference>
<feature type="domain" description="Nudix hydrolase" evidence="6">
    <location>
        <begin position="30"/>
        <end position="179"/>
    </location>
</feature>
<dbReference type="CDD" id="cd04666">
    <property type="entry name" value="NUDIX_DIPP2_like_Nudt4"/>
    <property type="match status" value="1"/>
</dbReference>
<feature type="compositionally biased region" description="Basic and acidic residues" evidence="5">
    <location>
        <begin position="1"/>
        <end position="21"/>
    </location>
</feature>
<dbReference type="GO" id="GO:0034431">
    <property type="term" value="F:bis(5'-adenosyl)-hexaphosphatase activity"/>
    <property type="evidence" value="ECO:0007669"/>
    <property type="project" value="TreeGrafter"/>
</dbReference>
<dbReference type="PANTHER" id="PTHR12629">
    <property type="entry name" value="DIPHOSPHOINOSITOL POLYPHOSPHATE PHOSPHOHYDROLASE"/>
    <property type="match status" value="1"/>
</dbReference>
<evidence type="ECO:0000256" key="2">
    <source>
        <dbReference type="ARBA" id="ARBA00022723"/>
    </source>
</evidence>
<dbReference type="RefSeq" id="XP_056079583.1">
    <property type="nucleotide sequence ID" value="XM_056225800.1"/>
</dbReference>
<dbReference type="GO" id="GO:0071543">
    <property type="term" value="P:diphosphoinositol polyphosphate metabolic process"/>
    <property type="evidence" value="ECO:0007669"/>
    <property type="project" value="TreeGrafter"/>
</dbReference>
<dbReference type="GO" id="GO:1901907">
    <property type="term" value="P:diadenosine pentaphosphate catabolic process"/>
    <property type="evidence" value="ECO:0007669"/>
    <property type="project" value="TreeGrafter"/>
</dbReference>
<dbReference type="InterPro" id="IPR015797">
    <property type="entry name" value="NUDIX_hydrolase-like_dom_sf"/>
</dbReference>
<gene>
    <name evidence="7" type="primary">SMKI15G3100</name>
    <name evidence="7" type="ORF">SMKI_15G3100</name>
</gene>
<dbReference type="GO" id="GO:0005634">
    <property type="term" value="C:nucleus"/>
    <property type="evidence" value="ECO:0007669"/>
    <property type="project" value="TreeGrafter"/>
</dbReference>
<dbReference type="GO" id="GO:0008486">
    <property type="term" value="F:diphosphoinositol-polyphosphate diphosphatase activity"/>
    <property type="evidence" value="ECO:0007669"/>
    <property type="project" value="TreeGrafter"/>
</dbReference>
<evidence type="ECO:0000313" key="7">
    <source>
        <dbReference type="EMBL" id="CAI4036463.1"/>
    </source>
</evidence>
<feature type="region of interest" description="Disordered" evidence="5">
    <location>
        <begin position="1"/>
        <end position="23"/>
    </location>
</feature>
<evidence type="ECO:0000259" key="6">
    <source>
        <dbReference type="PROSITE" id="PS51462"/>
    </source>
</evidence>
<dbReference type="AlphaFoldDB" id="A0AA35NFS9"/>
<dbReference type="PANTHER" id="PTHR12629:SF0">
    <property type="entry name" value="DIPHOSPHOINOSITOL-POLYPHOSPHATE DIPHOSPHATASE"/>
    <property type="match status" value="1"/>
</dbReference>
<keyword evidence="3" id="KW-0378">Hydrolase</keyword>
<reference evidence="7" key="1">
    <citation type="submission" date="2022-10" db="EMBL/GenBank/DDBJ databases">
        <authorList>
            <person name="Byrne P K."/>
        </authorList>
    </citation>
    <scope>NUCLEOTIDE SEQUENCE</scope>
    <source>
        <strain evidence="7">IFO1815</strain>
    </source>
</reference>
<dbReference type="GO" id="GO:0005737">
    <property type="term" value="C:cytoplasm"/>
    <property type="evidence" value="ECO:0007669"/>
    <property type="project" value="TreeGrafter"/>
</dbReference>
<dbReference type="FunFam" id="3.90.79.10:FF:000066">
    <property type="entry name" value="DDP1p Polyphosphate phosphatase"/>
    <property type="match status" value="1"/>
</dbReference>
<dbReference type="GO" id="GO:1901909">
    <property type="term" value="P:diadenosine hexaphosphate catabolic process"/>
    <property type="evidence" value="ECO:0007669"/>
    <property type="project" value="TreeGrafter"/>
</dbReference>
<dbReference type="GO" id="GO:0000298">
    <property type="term" value="F:endopolyphosphatase activity"/>
    <property type="evidence" value="ECO:0007669"/>
    <property type="project" value="TreeGrafter"/>
</dbReference>